<dbReference type="Gene3D" id="2.30.30.40">
    <property type="entry name" value="SH3 Domains"/>
    <property type="match status" value="1"/>
</dbReference>
<dbReference type="EMBL" id="FXTO01000057">
    <property type="protein sequence ID" value="SMO99565.1"/>
    <property type="molecule type" value="Genomic_DNA"/>
</dbReference>
<keyword evidence="1" id="KW-0732">Signal</keyword>
<evidence type="ECO:0000313" key="3">
    <source>
        <dbReference type="Proteomes" id="UP000316030"/>
    </source>
</evidence>
<gene>
    <name evidence="2" type="ORF">SAMN06265173_1575</name>
</gene>
<protein>
    <submittedName>
        <fullName evidence="2">SH3-like domain-containing protein</fullName>
    </submittedName>
</protein>
<name>A0A521FTM0_9RHOB</name>
<dbReference type="RefSeq" id="WP_142495078.1">
    <property type="nucleotide sequence ID" value="NZ_FXTO01000057.1"/>
</dbReference>
<dbReference type="Pfam" id="PF06347">
    <property type="entry name" value="SH3_4"/>
    <property type="match status" value="2"/>
</dbReference>
<dbReference type="InterPro" id="IPR010466">
    <property type="entry name" value="DUF1058"/>
</dbReference>
<feature type="chain" id="PRO_5021751745" evidence="1">
    <location>
        <begin position="25"/>
        <end position="168"/>
    </location>
</feature>
<feature type="signal peptide" evidence="1">
    <location>
        <begin position="1"/>
        <end position="24"/>
    </location>
</feature>
<proteinExistence type="predicted"/>
<evidence type="ECO:0000256" key="1">
    <source>
        <dbReference type="SAM" id="SignalP"/>
    </source>
</evidence>
<evidence type="ECO:0000313" key="2">
    <source>
        <dbReference type="EMBL" id="SMO99565.1"/>
    </source>
</evidence>
<sequence length="168" mass="18916">MISKLLQTALCAALMFGGSETAEAAQERGQVTNLPIPRFVSVKTSEANVRRGPGLTHRIDWVFKRKDMPVEITAEYEHWRRIRDRDGAGGWVHYSLLSGVRTVIVDEDLLDLRARPDETAPIKARLELGVIAHLEECNPDWCRLSAGGYRGWAHKTNLWGVAPDEIRD</sequence>
<dbReference type="Proteomes" id="UP000316030">
    <property type="component" value="Unassembled WGS sequence"/>
</dbReference>
<dbReference type="OrthoDB" id="9810773at2"/>
<organism evidence="2 3">
    <name type="scientific">Thalassovita litoralis</name>
    <dbReference type="NCBI Taxonomy" id="1010611"/>
    <lineage>
        <taxon>Bacteria</taxon>
        <taxon>Pseudomonadati</taxon>
        <taxon>Pseudomonadota</taxon>
        <taxon>Alphaproteobacteria</taxon>
        <taxon>Rhodobacterales</taxon>
        <taxon>Roseobacteraceae</taxon>
        <taxon>Thalassovita</taxon>
    </lineage>
</organism>
<dbReference type="AlphaFoldDB" id="A0A521FTM0"/>
<accession>A0A521FTM0</accession>
<reference evidence="2 3" key="1">
    <citation type="submission" date="2017-05" db="EMBL/GenBank/DDBJ databases">
        <authorList>
            <person name="Varghese N."/>
            <person name="Submissions S."/>
        </authorList>
    </citation>
    <scope>NUCLEOTIDE SEQUENCE [LARGE SCALE GENOMIC DNA]</scope>
    <source>
        <strain evidence="2 3">DSM 29506</strain>
    </source>
</reference>
<keyword evidence="3" id="KW-1185">Reference proteome</keyword>